<dbReference type="OrthoDB" id="5575at2759"/>
<keyword evidence="2" id="KW-0378">Hydrolase</keyword>
<proteinExistence type="predicted"/>
<feature type="compositionally biased region" description="Low complexity" evidence="5">
    <location>
        <begin position="43"/>
        <end position="61"/>
    </location>
</feature>
<keyword evidence="4" id="KW-0067">ATP-binding</keyword>
<dbReference type="FunFam" id="3.40.50.300:FF:000102">
    <property type="entry name" value="RNA helicase, activating signal cointegrator 1"/>
    <property type="match status" value="1"/>
</dbReference>
<dbReference type="FunFam" id="1.10.10.10:FF:000024">
    <property type="entry name" value="U5 small nuclear ribonucleoprotein helicase"/>
    <property type="match status" value="1"/>
</dbReference>
<dbReference type="InterPro" id="IPR027417">
    <property type="entry name" value="P-loop_NTPase"/>
</dbReference>
<accession>A0A1Y2G188</accession>
<dbReference type="PANTHER" id="PTHR47961">
    <property type="entry name" value="DNA POLYMERASE THETA, PUTATIVE (AFU_ORTHOLOGUE AFUA_1G05260)-RELATED"/>
    <property type="match status" value="1"/>
</dbReference>
<dbReference type="InterPro" id="IPR036388">
    <property type="entry name" value="WH-like_DNA-bd_sf"/>
</dbReference>
<evidence type="ECO:0000256" key="4">
    <source>
        <dbReference type="ARBA" id="ARBA00022840"/>
    </source>
</evidence>
<dbReference type="InterPro" id="IPR050474">
    <property type="entry name" value="Hel308_SKI2-like"/>
</dbReference>
<dbReference type="Gene3D" id="1.10.3380.10">
    <property type="entry name" value="Sec63 N-terminal domain-like domain"/>
    <property type="match status" value="1"/>
</dbReference>
<evidence type="ECO:0000256" key="2">
    <source>
        <dbReference type="ARBA" id="ARBA00022801"/>
    </source>
</evidence>
<evidence type="ECO:0000259" key="6">
    <source>
        <dbReference type="PROSITE" id="PS51192"/>
    </source>
</evidence>
<dbReference type="Pfam" id="PF23445">
    <property type="entry name" value="WHD_SNRNP200"/>
    <property type="match status" value="1"/>
</dbReference>
<evidence type="ECO:0000256" key="5">
    <source>
        <dbReference type="SAM" id="MobiDB-lite"/>
    </source>
</evidence>
<dbReference type="SUPFAM" id="SSF46785">
    <property type="entry name" value="Winged helix' DNA-binding domain"/>
    <property type="match status" value="1"/>
</dbReference>
<dbReference type="InterPro" id="IPR057842">
    <property type="entry name" value="WH_MER3"/>
</dbReference>
<feature type="domain" description="Helicase ATP-binding" evidence="6">
    <location>
        <begin position="1188"/>
        <end position="1353"/>
    </location>
</feature>
<dbReference type="SMART" id="SM00487">
    <property type="entry name" value="DEXDc"/>
    <property type="match status" value="2"/>
</dbReference>
<dbReference type="GO" id="GO:0005524">
    <property type="term" value="F:ATP binding"/>
    <property type="evidence" value="ECO:0007669"/>
    <property type="project" value="UniProtKB-KW"/>
</dbReference>
<evidence type="ECO:0000313" key="8">
    <source>
        <dbReference type="EMBL" id="ORY90679.1"/>
    </source>
</evidence>
<name>A0A1Y2G188_9BASI</name>
<dbReference type="EMBL" id="MCGR01000003">
    <property type="protein sequence ID" value="ORY90679.1"/>
    <property type="molecule type" value="Genomic_DNA"/>
</dbReference>
<reference evidence="8 9" key="1">
    <citation type="submission" date="2016-07" db="EMBL/GenBank/DDBJ databases">
        <title>Pervasive Adenine N6-methylation of Active Genes in Fungi.</title>
        <authorList>
            <consortium name="DOE Joint Genome Institute"/>
            <person name="Mondo S.J."/>
            <person name="Dannebaum R.O."/>
            <person name="Kuo R.C."/>
            <person name="Labutti K."/>
            <person name="Haridas S."/>
            <person name="Kuo A."/>
            <person name="Salamov A."/>
            <person name="Ahrendt S.R."/>
            <person name="Lipzen A."/>
            <person name="Sullivan W."/>
            <person name="Andreopoulos W.B."/>
            <person name="Clum A."/>
            <person name="Lindquist E."/>
            <person name="Daum C."/>
            <person name="Ramamoorthy G.K."/>
            <person name="Gryganskyi A."/>
            <person name="Culley D."/>
            <person name="Magnuson J.K."/>
            <person name="James T.Y."/>
            <person name="O'Malley M.A."/>
            <person name="Stajich J.E."/>
            <person name="Spatafora J.W."/>
            <person name="Visel A."/>
            <person name="Grigoriev I.V."/>
        </authorList>
    </citation>
    <scope>NUCLEOTIDE SEQUENCE [LARGE SCALE GENOMIC DNA]</scope>
    <source>
        <strain evidence="8 9">62-1032</strain>
    </source>
</reference>
<organism evidence="8 9">
    <name type="scientific">Leucosporidium creatinivorum</name>
    <dbReference type="NCBI Taxonomy" id="106004"/>
    <lineage>
        <taxon>Eukaryota</taxon>
        <taxon>Fungi</taxon>
        <taxon>Dikarya</taxon>
        <taxon>Basidiomycota</taxon>
        <taxon>Pucciniomycotina</taxon>
        <taxon>Microbotryomycetes</taxon>
        <taxon>Leucosporidiales</taxon>
        <taxon>Leucosporidium</taxon>
    </lineage>
</organism>
<protein>
    <submittedName>
        <fullName evidence="8">Sec63 Brl domain-domain-containing protein</fullName>
    </submittedName>
</protein>
<dbReference type="InterPro" id="IPR014756">
    <property type="entry name" value="Ig_E-set"/>
</dbReference>
<feature type="region of interest" description="Disordered" evidence="5">
    <location>
        <begin position="182"/>
        <end position="205"/>
    </location>
</feature>
<dbReference type="Proteomes" id="UP000193467">
    <property type="component" value="Unassembled WGS sequence"/>
</dbReference>
<feature type="region of interest" description="Disordered" evidence="5">
    <location>
        <begin position="34"/>
        <end position="73"/>
    </location>
</feature>
<dbReference type="CDD" id="cd18795">
    <property type="entry name" value="SF2_C_Ski2"/>
    <property type="match status" value="1"/>
</dbReference>
<dbReference type="Gene3D" id="1.10.10.10">
    <property type="entry name" value="Winged helix-like DNA-binding domain superfamily/Winged helix DNA-binding domain"/>
    <property type="match status" value="2"/>
</dbReference>
<keyword evidence="9" id="KW-1185">Reference proteome</keyword>
<feature type="region of interest" description="Disordered" evidence="5">
    <location>
        <begin position="135"/>
        <end position="168"/>
    </location>
</feature>
<dbReference type="InterPro" id="IPR035892">
    <property type="entry name" value="C2_domain_sf"/>
</dbReference>
<dbReference type="Pfam" id="PF02889">
    <property type="entry name" value="Sec63"/>
    <property type="match status" value="1"/>
</dbReference>
<dbReference type="SUPFAM" id="SSF52540">
    <property type="entry name" value="P-loop containing nucleoside triphosphate hydrolases"/>
    <property type="match status" value="3"/>
</dbReference>
<dbReference type="GO" id="GO:0003676">
    <property type="term" value="F:nucleic acid binding"/>
    <property type="evidence" value="ECO:0007669"/>
    <property type="project" value="InterPro"/>
</dbReference>
<dbReference type="SUPFAM" id="SSF158702">
    <property type="entry name" value="Sec63 N-terminal domain-like"/>
    <property type="match status" value="1"/>
</dbReference>
<dbReference type="InterPro" id="IPR014001">
    <property type="entry name" value="Helicase_ATP-bd"/>
</dbReference>
<keyword evidence="1" id="KW-0547">Nucleotide-binding</keyword>
<dbReference type="SMART" id="SM00973">
    <property type="entry name" value="Sec63"/>
    <property type="match status" value="1"/>
</dbReference>
<dbReference type="InterPro" id="IPR036390">
    <property type="entry name" value="WH_DNA-bd_sf"/>
</dbReference>
<dbReference type="STRING" id="106004.A0A1Y2G188"/>
<dbReference type="GO" id="GO:0016787">
    <property type="term" value="F:hydrolase activity"/>
    <property type="evidence" value="ECO:0007669"/>
    <property type="project" value="UniProtKB-KW"/>
</dbReference>
<evidence type="ECO:0000259" key="7">
    <source>
        <dbReference type="PROSITE" id="PS51194"/>
    </source>
</evidence>
<dbReference type="GO" id="GO:0004386">
    <property type="term" value="F:helicase activity"/>
    <property type="evidence" value="ECO:0007669"/>
    <property type="project" value="UniProtKB-KW"/>
</dbReference>
<dbReference type="InterPro" id="IPR004179">
    <property type="entry name" value="Sec63-dom"/>
</dbReference>
<dbReference type="InterPro" id="IPR001650">
    <property type="entry name" value="Helicase_C-like"/>
</dbReference>
<evidence type="ECO:0000256" key="3">
    <source>
        <dbReference type="ARBA" id="ARBA00022806"/>
    </source>
</evidence>
<dbReference type="PROSITE" id="PS51194">
    <property type="entry name" value="HELICASE_CTER"/>
    <property type="match status" value="1"/>
</dbReference>
<dbReference type="PANTHER" id="PTHR47961:SF13">
    <property type="entry name" value="ACTIVATING SIGNAL COINTEGRATOR 1 COMPLEX SUBUNIT 3"/>
    <property type="match status" value="1"/>
</dbReference>
<feature type="domain" description="Helicase C-terminal" evidence="7">
    <location>
        <begin position="556"/>
        <end position="754"/>
    </location>
</feature>
<dbReference type="SUPFAM" id="SSF81296">
    <property type="entry name" value="E set domains"/>
    <property type="match status" value="1"/>
</dbReference>
<dbReference type="Pfam" id="PF00271">
    <property type="entry name" value="Helicase_C"/>
    <property type="match status" value="1"/>
</dbReference>
<gene>
    <name evidence="8" type="ORF">BCR35DRAFT_274639</name>
</gene>
<evidence type="ECO:0000313" key="9">
    <source>
        <dbReference type="Proteomes" id="UP000193467"/>
    </source>
</evidence>
<comment type="caution">
    <text evidence="8">The sequence shown here is derived from an EMBL/GenBank/DDBJ whole genome shotgun (WGS) entry which is preliminary data.</text>
</comment>
<dbReference type="FunFam" id="1.10.3380.10:FF:000001">
    <property type="entry name" value="U5 small nuclear ribonucleoprotein helicase"/>
    <property type="match status" value="1"/>
</dbReference>
<dbReference type="InParanoid" id="A0A1Y2G188"/>
<keyword evidence="3" id="KW-0347">Helicase</keyword>
<dbReference type="Gene3D" id="2.60.40.150">
    <property type="entry name" value="C2 domain"/>
    <property type="match status" value="1"/>
</dbReference>
<feature type="compositionally biased region" description="Basic residues" evidence="5">
    <location>
        <begin position="185"/>
        <end position="199"/>
    </location>
</feature>
<feature type="region of interest" description="Disordered" evidence="5">
    <location>
        <begin position="1702"/>
        <end position="1729"/>
    </location>
</feature>
<dbReference type="PROSITE" id="PS51192">
    <property type="entry name" value="HELICASE_ATP_BIND_1"/>
    <property type="match status" value="2"/>
</dbReference>
<dbReference type="FunFam" id="3.40.50.300:FF:000062">
    <property type="entry name" value="U5 small nuclear ribonucleoprotein helicase"/>
    <property type="match status" value="1"/>
</dbReference>
<dbReference type="Gene3D" id="3.40.50.300">
    <property type="entry name" value="P-loop containing nucleotide triphosphate hydrolases"/>
    <property type="match status" value="4"/>
</dbReference>
<sequence>MEALNVMLEAIRAAQTAPSSNDLEAALSLARAAQTSARPSPPASDLVLDLDPAPSLLDAPRAPSPPPAPSAPASALDWLHASLPAALVQQALDILQSPSSDEDISESLLELYGFEKIDSVAEAVQRRADIVAAASSALSEPQPGQRPPPNHHHQPPPHLSAPPPRDRTPQAQVLFQTAEELAAAKKAKKAQQRLHRGRNGRGEFEDDADLDLEEWERIRQESLAQGPGPLVSGKRPDYGEPERYPNVYLSSGANGGQVALGGQKMAMPVGTTREDRDYYEEITIPAPKPVPFRFNEELLPISQMDAWGRRTFHAYKTLNRLQSIVFPVAYNTNENMLVCAPTGAGKTDVALLSILRCLSGLTSTPLVGNEKPTLPPPSTYKIIYVAPLKALAAEITLKFAKRLSWAGVKCRELTGDMKLTKKEVDETGVIVTTPEKWDVVTRKGAGAGDGDVADKVKLLIIDEVHLLHEDRGAVIESIVARTLRQVESSQSLIRIVGLSATLPNYVDVADFLRVNRYQGLFYFDASFRPVPLEQHFVGVKGKAGSIASRTGLDNAAFDKVAELLKAGHQVMVFVHARKDTVKTAQTFREKAQEEGIVDLLDPREHENWGGFQRDLSASRNREMKELAALGFGIHHAGMLRSDRNITERMFEQNVTKVLCCTATLAWGVNLPAYAVVIKGTQIYDAGKGSFVDLGILDVLQIFGRAGRPQYESQGVGYICTSYDKLDHYVSAITQQHPIESKFTEGLVDSLNAEVALGTVTNMDEGVRWLGYSYLFVRMRKNPLVYGMVIDDVVQDPLLGSKRMALMNNSVKRLLETQMIKYDADLGTLVSTDLGRVASRYYIRNASIEVFNKLFRPRMSEADVLALIAASTEFEQISVRENEVEELKKLIETVAPCQVKGGTDTSAGKVNVLLQAYISRAYIDDFALVSDTGYVAQNAGRIVRALLEIAMSKRWAPVTLVLMSMSKAIEKRMWPFNHPLGQFDLPADLMYNIERWADDVPISEIAAMSDAEFGALVHQNERLGERACRAARQLPALEITHSLQPIAHDLLRVRLELRRQFEWSEKHHGTTEAFWVWVEDAENLAILQVARLLVRPSTTVLYQEFIVPITSVPVKLHARAISDRWIGTDDAYLIPLDQLVMPAPPPPHLPLLDLPLLSSKDAFSKHPSIQQAYATDTPAFDPVQTQVFHTAFHTANNALVCAPSAQSRGIVLELAIWRAFSENKAARILFVTPRKALARQVSLRLRNIVSRALTIPTLLLSSTKDLDDIPQKGPIIVVGGPTPLLRRLLAQPNLFGSLDLILAHDLHALDPAYELLLSRLRWAHPTTRVVGSSASLSDPSALASWLSAPEHATYAFSPSTRTSALTTTFQPFSTPHSAALLRSMVRPAYAAMRTASGSSLVFVPSRAQCKATAKDLVTQTASDLDESFVDGSLEMIETYAQGLEDPDLAEALTHGIAVFHEGLRPEEQRLALELFHTGAVRVLIASREACWTLPISASLVIVLSAQFAVLRPSPSSSSITSTPSNDREIQSYPLPELIQMQSLAIPPRSDSSAEFLVLCQQEQAELYGRFLNQGLAVESHLAFDPLLEQTVFGELSTAGGKRVKTRQDIVDLLSWSFASRRLEDNPSYYASTLTSSADPSPLSRLADRLLITLEARCLLLFTGPTEFGLSLLGRWIGEKGIKAEEVQRMQEVELATLVAKSAPKDGGGAGKSNSATEKGKDDAEDPLASFHSRLPRAVRDSIGSQASLTDDEWRRRILLGAFAAGRIPRGKGRLEEEQVTLVKRLVGSV</sequence>
<feature type="domain" description="Helicase ATP-binding" evidence="6">
    <location>
        <begin position="327"/>
        <end position="520"/>
    </location>
</feature>
<dbReference type="Pfam" id="PF00270">
    <property type="entry name" value="DEAD"/>
    <property type="match status" value="2"/>
</dbReference>
<dbReference type="InterPro" id="IPR011545">
    <property type="entry name" value="DEAD/DEAH_box_helicase_dom"/>
</dbReference>
<dbReference type="SMART" id="SM00490">
    <property type="entry name" value="HELICc"/>
    <property type="match status" value="1"/>
</dbReference>
<dbReference type="PIRSF" id="PIRSF039073">
    <property type="entry name" value="BRR2"/>
    <property type="match status" value="1"/>
</dbReference>
<evidence type="ECO:0000256" key="1">
    <source>
        <dbReference type="ARBA" id="ARBA00022741"/>
    </source>
</evidence>